<proteinExistence type="predicted"/>
<evidence type="ECO:0000313" key="3">
    <source>
        <dbReference type="Proteomes" id="UP000265520"/>
    </source>
</evidence>
<feature type="region of interest" description="Disordered" evidence="1">
    <location>
        <begin position="1"/>
        <end position="45"/>
    </location>
</feature>
<feature type="non-terminal residue" evidence="2">
    <location>
        <position position="45"/>
    </location>
</feature>
<evidence type="ECO:0000313" key="2">
    <source>
        <dbReference type="EMBL" id="MCI54160.1"/>
    </source>
</evidence>
<name>A0A392T1X7_9FABA</name>
<comment type="caution">
    <text evidence="2">The sequence shown here is derived from an EMBL/GenBank/DDBJ whole genome shotgun (WGS) entry which is preliminary data.</text>
</comment>
<organism evidence="2 3">
    <name type="scientific">Trifolium medium</name>
    <dbReference type="NCBI Taxonomy" id="97028"/>
    <lineage>
        <taxon>Eukaryota</taxon>
        <taxon>Viridiplantae</taxon>
        <taxon>Streptophyta</taxon>
        <taxon>Embryophyta</taxon>
        <taxon>Tracheophyta</taxon>
        <taxon>Spermatophyta</taxon>
        <taxon>Magnoliopsida</taxon>
        <taxon>eudicotyledons</taxon>
        <taxon>Gunneridae</taxon>
        <taxon>Pentapetalae</taxon>
        <taxon>rosids</taxon>
        <taxon>fabids</taxon>
        <taxon>Fabales</taxon>
        <taxon>Fabaceae</taxon>
        <taxon>Papilionoideae</taxon>
        <taxon>50 kb inversion clade</taxon>
        <taxon>NPAAA clade</taxon>
        <taxon>Hologalegina</taxon>
        <taxon>IRL clade</taxon>
        <taxon>Trifolieae</taxon>
        <taxon>Trifolium</taxon>
    </lineage>
</organism>
<reference evidence="2 3" key="1">
    <citation type="journal article" date="2018" name="Front. Plant Sci.">
        <title>Red Clover (Trifolium pratense) and Zigzag Clover (T. medium) - A Picture of Genomic Similarities and Differences.</title>
        <authorList>
            <person name="Dluhosova J."/>
            <person name="Istvanek J."/>
            <person name="Nedelnik J."/>
            <person name="Repkova J."/>
        </authorList>
    </citation>
    <scope>NUCLEOTIDE SEQUENCE [LARGE SCALE GENOMIC DNA]</scope>
    <source>
        <strain evidence="3">cv. 10/8</strain>
        <tissue evidence="2">Leaf</tissue>
    </source>
</reference>
<evidence type="ECO:0000256" key="1">
    <source>
        <dbReference type="SAM" id="MobiDB-lite"/>
    </source>
</evidence>
<protein>
    <submittedName>
        <fullName evidence="2">Uncharacterized protein</fullName>
    </submittedName>
</protein>
<feature type="compositionally biased region" description="Basic and acidic residues" evidence="1">
    <location>
        <begin position="1"/>
        <end position="17"/>
    </location>
</feature>
<keyword evidence="3" id="KW-1185">Reference proteome</keyword>
<feature type="compositionally biased region" description="Polar residues" evidence="1">
    <location>
        <begin position="18"/>
        <end position="35"/>
    </location>
</feature>
<dbReference type="EMBL" id="LXQA010475112">
    <property type="protein sequence ID" value="MCI54160.1"/>
    <property type="molecule type" value="Genomic_DNA"/>
</dbReference>
<accession>A0A392T1X7</accession>
<dbReference type="Proteomes" id="UP000265520">
    <property type="component" value="Unassembled WGS sequence"/>
</dbReference>
<dbReference type="AlphaFoldDB" id="A0A392T1X7"/>
<sequence>MKEEKTDIEQGTHHQEATRSTISSPPTVIGSSTRSVAPPTHRRSR</sequence>